<dbReference type="InterPro" id="IPR019429">
    <property type="entry name" value="7TM_GPCR_serpentine_rcpt_Sri"/>
</dbReference>
<dbReference type="WormBase" id="CBG27174">
    <property type="protein sequence ID" value="CBP36574"/>
    <property type="gene ID" value="WBGene00088588"/>
</dbReference>
<dbReference type="PANTHER" id="PTHR45830">
    <property type="entry name" value="SERPENTINE RECEPTOR, CLASS I"/>
    <property type="match status" value="1"/>
</dbReference>
<protein>
    <submittedName>
        <fullName evidence="2">Protein CBG27174</fullName>
    </submittedName>
</protein>
<reference evidence="2 3" key="1">
    <citation type="journal article" date="2003" name="PLoS Biol.">
        <title>The genome sequence of Caenorhabditis briggsae: a platform for comparative genomics.</title>
        <authorList>
            <person name="Stein L.D."/>
            <person name="Bao Z."/>
            <person name="Blasiar D."/>
            <person name="Blumenthal T."/>
            <person name="Brent M.R."/>
            <person name="Chen N."/>
            <person name="Chinwalla A."/>
            <person name="Clarke L."/>
            <person name="Clee C."/>
            <person name="Coghlan A."/>
            <person name="Coulson A."/>
            <person name="D'Eustachio P."/>
            <person name="Fitch D.H."/>
            <person name="Fulton L.A."/>
            <person name="Fulton R.E."/>
            <person name="Griffiths-Jones S."/>
            <person name="Harris T.W."/>
            <person name="Hillier L.W."/>
            <person name="Kamath R."/>
            <person name="Kuwabara P.E."/>
            <person name="Mardis E.R."/>
            <person name="Marra M.A."/>
            <person name="Miner T.L."/>
            <person name="Minx P."/>
            <person name="Mullikin J.C."/>
            <person name="Plumb R.W."/>
            <person name="Rogers J."/>
            <person name="Schein J.E."/>
            <person name="Sohrmann M."/>
            <person name="Spieth J."/>
            <person name="Stajich J.E."/>
            <person name="Wei C."/>
            <person name="Willey D."/>
            <person name="Wilson R.K."/>
            <person name="Durbin R."/>
            <person name="Waterston R.H."/>
        </authorList>
    </citation>
    <scope>NUCLEOTIDE SEQUENCE [LARGE SCALE GENOMIC DNA]</scope>
    <source>
        <strain evidence="2 3">AF16</strain>
    </source>
</reference>
<evidence type="ECO:0000313" key="4">
    <source>
        <dbReference type="WormBase" id="CBG27174"/>
    </source>
</evidence>
<dbReference type="OMA" id="NDYSIFR"/>
<dbReference type="InParanoid" id="B6IL83"/>
<dbReference type="RefSeq" id="XP_045100195.1">
    <property type="nucleotide sequence ID" value="XM_045237934.1"/>
</dbReference>
<dbReference type="EMBL" id="HE601047">
    <property type="protein sequence ID" value="CAS00636.1"/>
    <property type="molecule type" value="Genomic_DNA"/>
</dbReference>
<feature type="transmembrane region" description="Helical" evidence="1">
    <location>
        <begin position="281"/>
        <end position="301"/>
    </location>
</feature>
<proteinExistence type="predicted"/>
<dbReference type="FunCoup" id="B6IL83">
    <property type="interactions" value="127"/>
</dbReference>
<feature type="transmembrane region" description="Helical" evidence="1">
    <location>
        <begin position="20"/>
        <end position="39"/>
    </location>
</feature>
<evidence type="ECO:0000313" key="3">
    <source>
        <dbReference type="Proteomes" id="UP000008549"/>
    </source>
</evidence>
<dbReference type="Proteomes" id="UP000008549">
    <property type="component" value="Unassembled WGS sequence"/>
</dbReference>
<evidence type="ECO:0000256" key="1">
    <source>
        <dbReference type="SAM" id="Phobius"/>
    </source>
</evidence>
<dbReference type="KEGG" id="cbr:CBG_27174"/>
<sequence>MTEEAFNINFEIPQFLIHHYYISGCISVSINSFVFYLLLFHRNKMDSFRYYLMGFQLACSLVDIHLTFLMQPIPLFPLVSGYCRGVLSKLFNVTPHVCMTILAFLVGAQVNSLNLCFLRKHQAIAKISSKHVLNKSTHRAIVFFFLTYTLTYTVPFYLAQYPREYKLQMIDKKYPMYRHQFEMLPNFGYYELNAMILTYVIMIIGGCIQSTLTVSLLAFQMYRALVFCSHNLSKTTLEKHKSALKSLVCQFLTTPIAILPAMLIVSTLFVPFKGAQLFTQYMLAVMTTHSTINCLVMIFTIPEFRAFVMFRSKEGKLQRHRKSVSFVVANSNGSTRPFRISNRRSVF</sequence>
<dbReference type="Pfam" id="PF10327">
    <property type="entry name" value="7TM_GPCR_Sri"/>
    <property type="match status" value="1"/>
</dbReference>
<keyword evidence="3" id="KW-1185">Reference proteome</keyword>
<keyword evidence="1" id="KW-0472">Membrane</keyword>
<feature type="transmembrane region" description="Helical" evidence="1">
    <location>
        <begin position="196"/>
        <end position="222"/>
    </location>
</feature>
<dbReference type="PANTHER" id="PTHR45830:SF12">
    <property type="entry name" value="G_PROTEIN_RECEP_F1_2 DOMAIN-CONTAINING PROTEIN-RELATED"/>
    <property type="match status" value="1"/>
</dbReference>
<dbReference type="eggNOG" id="ENOG502TJG3">
    <property type="taxonomic scope" value="Eukaryota"/>
</dbReference>
<keyword evidence="1" id="KW-1133">Transmembrane helix</keyword>
<feature type="transmembrane region" description="Helical" evidence="1">
    <location>
        <begin position="243"/>
        <end position="269"/>
    </location>
</feature>
<dbReference type="CTD" id="68918631"/>
<dbReference type="SUPFAM" id="SSF81321">
    <property type="entry name" value="Family A G protein-coupled receptor-like"/>
    <property type="match status" value="1"/>
</dbReference>
<dbReference type="GeneID" id="68918631"/>
<feature type="transmembrane region" description="Helical" evidence="1">
    <location>
        <begin position="51"/>
        <end position="73"/>
    </location>
</feature>
<gene>
    <name evidence="2 4" type="ORF">CBG27174</name>
    <name evidence="2" type="ORF">CBG_27174</name>
</gene>
<keyword evidence="1" id="KW-0812">Transmembrane</keyword>
<reference evidence="2 3" key="2">
    <citation type="journal article" date="2011" name="PLoS Genet.">
        <title>Caenorhabditis briggsae recombinant inbred line genotypes reveal inter-strain incompatibility and the evolution of recombination.</title>
        <authorList>
            <person name="Ross J.A."/>
            <person name="Koboldt D.C."/>
            <person name="Staisch J.E."/>
            <person name="Chamberlin H.M."/>
            <person name="Gupta B.P."/>
            <person name="Miller R.D."/>
            <person name="Baird S.E."/>
            <person name="Haag E.S."/>
        </authorList>
    </citation>
    <scope>NUCLEOTIDE SEQUENCE [LARGE SCALE GENOMIC DNA]</scope>
    <source>
        <strain evidence="2 3">AF16</strain>
    </source>
</reference>
<evidence type="ECO:0000313" key="2">
    <source>
        <dbReference type="EMBL" id="CAS00636.1"/>
    </source>
</evidence>
<feature type="transmembrane region" description="Helical" evidence="1">
    <location>
        <begin position="93"/>
        <end position="118"/>
    </location>
</feature>
<organism evidence="2 3">
    <name type="scientific">Caenorhabditis briggsae</name>
    <dbReference type="NCBI Taxonomy" id="6238"/>
    <lineage>
        <taxon>Eukaryota</taxon>
        <taxon>Metazoa</taxon>
        <taxon>Ecdysozoa</taxon>
        <taxon>Nematoda</taxon>
        <taxon>Chromadorea</taxon>
        <taxon>Rhabditida</taxon>
        <taxon>Rhabditina</taxon>
        <taxon>Rhabditomorpha</taxon>
        <taxon>Rhabditoidea</taxon>
        <taxon>Rhabditidae</taxon>
        <taxon>Peloderinae</taxon>
        <taxon>Caenorhabditis</taxon>
    </lineage>
</organism>
<dbReference type="HOGENOM" id="CLU_067919_1_0_1"/>
<feature type="transmembrane region" description="Helical" evidence="1">
    <location>
        <begin position="139"/>
        <end position="159"/>
    </location>
</feature>
<name>B6IL83_CAEBR</name>
<accession>B6IL83</accession>
<dbReference type="AlphaFoldDB" id="B6IL83"/>